<dbReference type="InterPro" id="IPR035906">
    <property type="entry name" value="MetI-like_sf"/>
</dbReference>
<feature type="transmembrane region" description="Helical" evidence="7">
    <location>
        <begin position="123"/>
        <end position="142"/>
    </location>
</feature>
<dbReference type="HOGENOM" id="CLU_046113_4_0_9"/>
<sequence>MKNSTWLSKGLSLLSLLFFLISWQFISSFYNPVLLPSPYETVQALLQLCISGRIWEHTVNSLFRGLMGFILSVMVGMPLGLLMGINNLARRFIQPFVVTLQVVPVISWLVLAMVWFGSERVPVFVVVITTLPLIIFNVVQGVMNVEAQYTEMAKVFKVNKKEVLLKIYFPQILPYFLAAMSSALGTTWKAVAMAEFLSAQKGIGAGMSVARINLETQEVFAWTLLLVLLGLLTDNGLRLLQKRLTAWRDDE</sequence>
<evidence type="ECO:0000256" key="5">
    <source>
        <dbReference type="ARBA" id="ARBA00022989"/>
    </source>
</evidence>
<dbReference type="CDD" id="cd06261">
    <property type="entry name" value="TM_PBP2"/>
    <property type="match status" value="1"/>
</dbReference>
<dbReference type="OrthoDB" id="308958at2"/>
<dbReference type="Pfam" id="PF00528">
    <property type="entry name" value="BPD_transp_1"/>
    <property type="match status" value="1"/>
</dbReference>
<dbReference type="EMBL" id="CP000612">
    <property type="protein sequence ID" value="ABO48984.1"/>
    <property type="molecule type" value="Genomic_DNA"/>
</dbReference>
<evidence type="ECO:0000313" key="10">
    <source>
        <dbReference type="Proteomes" id="UP000001556"/>
    </source>
</evidence>
<feature type="transmembrane region" description="Helical" evidence="7">
    <location>
        <begin position="62"/>
        <end position="84"/>
    </location>
</feature>
<keyword evidence="5 7" id="KW-1133">Transmembrane helix</keyword>
<organism evidence="9 10">
    <name type="scientific">Desulforamulus reducens (strain ATCC BAA-1160 / DSM 100696 / MI-1)</name>
    <name type="common">Desulfotomaculum reducens</name>
    <dbReference type="NCBI Taxonomy" id="349161"/>
    <lineage>
        <taxon>Bacteria</taxon>
        <taxon>Bacillati</taxon>
        <taxon>Bacillota</taxon>
        <taxon>Clostridia</taxon>
        <taxon>Eubacteriales</taxon>
        <taxon>Peptococcaceae</taxon>
        <taxon>Desulforamulus</taxon>
    </lineage>
</organism>
<feature type="transmembrane region" description="Helical" evidence="7">
    <location>
        <begin position="96"/>
        <end position="117"/>
    </location>
</feature>
<evidence type="ECO:0000256" key="4">
    <source>
        <dbReference type="ARBA" id="ARBA00022692"/>
    </source>
</evidence>
<evidence type="ECO:0000256" key="6">
    <source>
        <dbReference type="ARBA" id="ARBA00023136"/>
    </source>
</evidence>
<dbReference type="GO" id="GO:0005886">
    <property type="term" value="C:plasma membrane"/>
    <property type="evidence" value="ECO:0007669"/>
    <property type="project" value="UniProtKB-SubCell"/>
</dbReference>
<evidence type="ECO:0000259" key="8">
    <source>
        <dbReference type="PROSITE" id="PS50928"/>
    </source>
</evidence>
<dbReference type="GO" id="GO:0055085">
    <property type="term" value="P:transmembrane transport"/>
    <property type="evidence" value="ECO:0007669"/>
    <property type="project" value="InterPro"/>
</dbReference>
<feature type="transmembrane region" description="Helical" evidence="7">
    <location>
        <begin position="219"/>
        <end position="240"/>
    </location>
</feature>
<keyword evidence="6 7" id="KW-0472">Membrane</keyword>
<name>A4J1N1_DESRM</name>
<reference evidence="9 10" key="1">
    <citation type="submission" date="2007-03" db="EMBL/GenBank/DDBJ databases">
        <title>Complete sequence of Desulfotomaculum reducens MI-1.</title>
        <authorList>
            <consortium name="US DOE Joint Genome Institute"/>
            <person name="Copeland A."/>
            <person name="Lucas S."/>
            <person name="Lapidus A."/>
            <person name="Barry K."/>
            <person name="Detter J.C."/>
            <person name="Glavina del Rio T."/>
            <person name="Hammon N."/>
            <person name="Israni S."/>
            <person name="Dalin E."/>
            <person name="Tice H."/>
            <person name="Pitluck S."/>
            <person name="Sims D."/>
            <person name="Brettin T."/>
            <person name="Bruce D."/>
            <person name="Han C."/>
            <person name="Tapia R."/>
            <person name="Schmutz J."/>
            <person name="Larimer F."/>
            <person name="Land M."/>
            <person name="Hauser L."/>
            <person name="Kyrpides N."/>
            <person name="Kim E."/>
            <person name="Tebo B.M."/>
            <person name="Richardson P."/>
        </authorList>
    </citation>
    <scope>NUCLEOTIDE SEQUENCE [LARGE SCALE GENOMIC DNA]</scope>
    <source>
        <strain evidence="9 10">MI-1</strain>
    </source>
</reference>
<evidence type="ECO:0000256" key="3">
    <source>
        <dbReference type="ARBA" id="ARBA00022475"/>
    </source>
</evidence>
<feature type="transmembrane region" description="Helical" evidence="7">
    <location>
        <begin position="163"/>
        <end position="184"/>
    </location>
</feature>
<keyword evidence="4 7" id="KW-0812">Transmembrane</keyword>
<dbReference type="eggNOG" id="COG0600">
    <property type="taxonomic scope" value="Bacteria"/>
</dbReference>
<keyword evidence="10" id="KW-1185">Reference proteome</keyword>
<evidence type="ECO:0000313" key="9">
    <source>
        <dbReference type="EMBL" id="ABO48984.1"/>
    </source>
</evidence>
<dbReference type="AlphaFoldDB" id="A4J1N1"/>
<dbReference type="Proteomes" id="UP000001556">
    <property type="component" value="Chromosome"/>
</dbReference>
<dbReference type="STRING" id="349161.Dred_0438"/>
<proteinExistence type="inferred from homology"/>
<dbReference type="SUPFAM" id="SSF161098">
    <property type="entry name" value="MetI-like"/>
    <property type="match status" value="1"/>
</dbReference>
<dbReference type="Gene3D" id="1.10.3720.10">
    <property type="entry name" value="MetI-like"/>
    <property type="match status" value="1"/>
</dbReference>
<dbReference type="InterPro" id="IPR000515">
    <property type="entry name" value="MetI-like"/>
</dbReference>
<dbReference type="PANTHER" id="PTHR30151">
    <property type="entry name" value="ALKANE SULFONATE ABC TRANSPORTER-RELATED, MEMBRANE SUBUNIT"/>
    <property type="match status" value="1"/>
</dbReference>
<keyword evidence="3" id="KW-1003">Cell membrane</keyword>
<dbReference type="PROSITE" id="PS50928">
    <property type="entry name" value="ABC_TM1"/>
    <property type="match status" value="1"/>
</dbReference>
<evidence type="ECO:0000256" key="2">
    <source>
        <dbReference type="ARBA" id="ARBA00022448"/>
    </source>
</evidence>
<accession>A4J1N1</accession>
<protein>
    <submittedName>
        <fullName evidence="9">Binding-protein-dependent transport systems inner membrane component</fullName>
    </submittedName>
</protein>
<feature type="domain" description="ABC transmembrane type-1" evidence="8">
    <location>
        <begin position="58"/>
        <end position="237"/>
    </location>
</feature>
<comment type="subcellular location">
    <subcellularLocation>
        <location evidence="1 7">Cell membrane</location>
        <topology evidence="1 7">Multi-pass membrane protein</topology>
    </subcellularLocation>
</comment>
<keyword evidence="2 7" id="KW-0813">Transport</keyword>
<gene>
    <name evidence="9" type="ordered locus">Dred_0438</name>
</gene>
<comment type="similarity">
    <text evidence="7">Belongs to the binding-protein-dependent transport system permease family.</text>
</comment>
<dbReference type="PANTHER" id="PTHR30151:SF0">
    <property type="entry name" value="ABC TRANSPORTER PERMEASE PROTEIN MJ0413-RELATED"/>
    <property type="match status" value="1"/>
</dbReference>
<dbReference type="RefSeq" id="WP_011876822.1">
    <property type="nucleotide sequence ID" value="NC_009253.1"/>
</dbReference>
<evidence type="ECO:0000256" key="1">
    <source>
        <dbReference type="ARBA" id="ARBA00004651"/>
    </source>
</evidence>
<evidence type="ECO:0000256" key="7">
    <source>
        <dbReference type="RuleBase" id="RU363032"/>
    </source>
</evidence>
<dbReference type="KEGG" id="drm:Dred_0438"/>